<dbReference type="PROSITE" id="PS51257">
    <property type="entry name" value="PROKAR_LIPOPROTEIN"/>
    <property type="match status" value="1"/>
</dbReference>
<protein>
    <recommendedName>
        <fullName evidence="3">Extracellular membrane protein CFEM domain-containing protein</fullName>
    </recommendedName>
</protein>
<feature type="chain" id="PRO_5003389996" description="Extracellular membrane protein CFEM domain-containing protein" evidence="1">
    <location>
        <begin position="20"/>
        <end position="106"/>
    </location>
</feature>
<evidence type="ECO:0000256" key="1">
    <source>
        <dbReference type="SAM" id="SignalP"/>
    </source>
</evidence>
<accession>F9FU53</accession>
<sequence>MKPVAILLALASTACTVSAGLPRFEKCDAPSQCNSNYCSPMRFADCDEVLNCRGYAMVLQWTLRVRMTGNATPTIARLPVLHSEINAASRSVEGWAWAVPGGEFTS</sequence>
<gene>
    <name evidence="2" type="ORF">FOXB_09934</name>
</gene>
<dbReference type="OrthoDB" id="5046252at2759"/>
<proteinExistence type="predicted"/>
<evidence type="ECO:0008006" key="3">
    <source>
        <dbReference type="Google" id="ProtNLM"/>
    </source>
</evidence>
<reference evidence="2" key="1">
    <citation type="journal article" date="2012" name="Mol. Plant Microbe Interact.">
        <title>A highly conserved effector in Fusarium oxysporum is required for full virulence on Arabidopsis.</title>
        <authorList>
            <person name="Thatcher L.F."/>
            <person name="Gardiner D.M."/>
            <person name="Kazan K."/>
            <person name="Manners J."/>
        </authorList>
    </citation>
    <scope>NUCLEOTIDE SEQUENCE [LARGE SCALE GENOMIC DNA]</scope>
    <source>
        <strain evidence="2">Fo5176</strain>
    </source>
</reference>
<dbReference type="AlphaFoldDB" id="F9FU53"/>
<evidence type="ECO:0000313" key="2">
    <source>
        <dbReference type="EMBL" id="EGU79530.1"/>
    </source>
</evidence>
<keyword evidence="1" id="KW-0732">Signal</keyword>
<dbReference type="EMBL" id="AFQF01002623">
    <property type="protein sequence ID" value="EGU79530.1"/>
    <property type="molecule type" value="Genomic_DNA"/>
</dbReference>
<comment type="caution">
    <text evidence="2">The sequence shown here is derived from an EMBL/GenBank/DDBJ whole genome shotgun (WGS) entry which is preliminary data.</text>
</comment>
<feature type="signal peptide" evidence="1">
    <location>
        <begin position="1"/>
        <end position="19"/>
    </location>
</feature>
<organism evidence="2">
    <name type="scientific">Fusarium oxysporum (strain Fo5176)</name>
    <name type="common">Fusarium vascular wilt</name>
    <dbReference type="NCBI Taxonomy" id="660025"/>
    <lineage>
        <taxon>Eukaryota</taxon>
        <taxon>Fungi</taxon>
        <taxon>Dikarya</taxon>
        <taxon>Ascomycota</taxon>
        <taxon>Pezizomycotina</taxon>
        <taxon>Sordariomycetes</taxon>
        <taxon>Hypocreomycetidae</taxon>
        <taxon>Hypocreales</taxon>
        <taxon>Nectriaceae</taxon>
        <taxon>Fusarium</taxon>
        <taxon>Fusarium oxysporum species complex</taxon>
    </lineage>
</organism>
<name>F9FU53_FUSOF</name>